<keyword evidence="11 14" id="KW-0067">ATP-binding</keyword>
<evidence type="ECO:0000256" key="12">
    <source>
        <dbReference type="ARBA" id="ARBA00022993"/>
    </source>
</evidence>
<dbReference type="NCBIfam" id="TIGR00554">
    <property type="entry name" value="panK_bact"/>
    <property type="match status" value="1"/>
</dbReference>
<evidence type="ECO:0000256" key="3">
    <source>
        <dbReference type="ARBA" id="ARBA00005225"/>
    </source>
</evidence>
<evidence type="ECO:0000313" key="17">
    <source>
        <dbReference type="EMBL" id="AST93532.1"/>
    </source>
</evidence>
<comment type="catalytic activity">
    <reaction evidence="1 14 15">
        <text>(R)-pantothenate + ATP = (R)-4'-phosphopantothenate + ADP + H(+)</text>
        <dbReference type="Rhea" id="RHEA:16373"/>
        <dbReference type="ChEBI" id="CHEBI:10986"/>
        <dbReference type="ChEBI" id="CHEBI:15378"/>
        <dbReference type="ChEBI" id="CHEBI:29032"/>
        <dbReference type="ChEBI" id="CHEBI:30616"/>
        <dbReference type="ChEBI" id="CHEBI:456216"/>
        <dbReference type="EC" id="2.7.1.33"/>
    </reaction>
</comment>
<dbReference type="AlphaFoldDB" id="A0A223KVM5"/>
<gene>
    <name evidence="14" type="primary">coaA</name>
    <name evidence="17" type="ORF">BC6307_20795</name>
</gene>
<organism evidence="17 18">
    <name type="scientific">Sutcliffiella cohnii</name>
    <dbReference type="NCBI Taxonomy" id="33932"/>
    <lineage>
        <taxon>Bacteria</taxon>
        <taxon>Bacillati</taxon>
        <taxon>Bacillota</taxon>
        <taxon>Bacilli</taxon>
        <taxon>Bacillales</taxon>
        <taxon>Bacillaceae</taxon>
        <taxon>Sutcliffiella</taxon>
    </lineage>
</organism>
<dbReference type="GO" id="GO:0005737">
    <property type="term" value="C:cytoplasm"/>
    <property type="evidence" value="ECO:0007669"/>
    <property type="project" value="UniProtKB-SubCell"/>
</dbReference>
<accession>A0A223KVM5</accession>
<evidence type="ECO:0000256" key="11">
    <source>
        <dbReference type="ARBA" id="ARBA00022840"/>
    </source>
</evidence>
<dbReference type="Proteomes" id="UP000215224">
    <property type="component" value="Chromosome"/>
</dbReference>
<keyword evidence="18" id="KW-1185">Reference proteome</keyword>
<feature type="binding site" evidence="14">
    <location>
        <begin position="103"/>
        <end position="110"/>
    </location>
    <ligand>
        <name>ATP</name>
        <dbReference type="ChEBI" id="CHEBI:30616"/>
    </ligand>
</feature>
<dbReference type="EC" id="2.7.1.33" evidence="5 14"/>
<evidence type="ECO:0000256" key="9">
    <source>
        <dbReference type="ARBA" id="ARBA00022741"/>
    </source>
</evidence>
<protein>
    <recommendedName>
        <fullName evidence="6 14">Pantothenate kinase</fullName>
        <ecNumber evidence="5 14">2.7.1.33</ecNumber>
    </recommendedName>
    <alternativeName>
        <fullName evidence="13 14">Pantothenic acid kinase</fullName>
    </alternativeName>
</protein>
<evidence type="ECO:0000256" key="10">
    <source>
        <dbReference type="ARBA" id="ARBA00022777"/>
    </source>
</evidence>
<evidence type="ECO:0000256" key="4">
    <source>
        <dbReference type="ARBA" id="ARBA00006087"/>
    </source>
</evidence>
<dbReference type="PIRSF" id="PIRSF000545">
    <property type="entry name" value="Pantothenate_kin"/>
    <property type="match status" value="1"/>
</dbReference>
<dbReference type="EMBL" id="CP018866">
    <property type="protein sequence ID" value="AST93532.1"/>
    <property type="molecule type" value="Genomic_DNA"/>
</dbReference>
<keyword evidence="10 14" id="KW-0418">Kinase</keyword>
<dbReference type="CDD" id="cd02025">
    <property type="entry name" value="PanK"/>
    <property type="match status" value="1"/>
</dbReference>
<dbReference type="GO" id="GO:0004594">
    <property type="term" value="F:pantothenate kinase activity"/>
    <property type="evidence" value="ECO:0007669"/>
    <property type="project" value="UniProtKB-UniRule"/>
</dbReference>
<dbReference type="Pfam" id="PF00485">
    <property type="entry name" value="PRK"/>
    <property type="match status" value="1"/>
</dbReference>
<name>A0A223KVM5_9BACI</name>
<keyword evidence="8 14" id="KW-0808">Transferase</keyword>
<dbReference type="InterPro" id="IPR006083">
    <property type="entry name" value="PRK/URK"/>
</dbReference>
<dbReference type="PANTHER" id="PTHR10285">
    <property type="entry name" value="URIDINE KINASE"/>
    <property type="match status" value="1"/>
</dbReference>
<dbReference type="Gene3D" id="3.40.50.300">
    <property type="entry name" value="P-loop containing nucleotide triphosphate hydrolases"/>
    <property type="match status" value="1"/>
</dbReference>
<evidence type="ECO:0000256" key="14">
    <source>
        <dbReference type="HAMAP-Rule" id="MF_00215"/>
    </source>
</evidence>
<feature type="domain" description="Phosphoribulokinase/uridine kinase" evidence="16">
    <location>
        <begin position="98"/>
        <end position="236"/>
    </location>
</feature>
<dbReference type="STRING" id="1314751.GCA_001591425_05000"/>
<evidence type="ECO:0000256" key="5">
    <source>
        <dbReference type="ARBA" id="ARBA00012102"/>
    </source>
</evidence>
<proteinExistence type="inferred from homology"/>
<dbReference type="UniPathway" id="UPA00241">
    <property type="reaction ID" value="UER00352"/>
</dbReference>
<evidence type="ECO:0000256" key="7">
    <source>
        <dbReference type="ARBA" id="ARBA00022490"/>
    </source>
</evidence>
<comment type="similarity">
    <text evidence="4 14 15">Belongs to the prokaryotic pantothenate kinase family.</text>
</comment>
<keyword evidence="12 14" id="KW-0173">Coenzyme A biosynthesis</keyword>
<reference evidence="17 18" key="1">
    <citation type="submission" date="2016-12" db="EMBL/GenBank/DDBJ databases">
        <title>The whole genome sequencing and assembly of Bacillus cohnii DSM 6307T strain.</title>
        <authorList>
            <person name="Lee Y.-J."/>
            <person name="Yi H."/>
            <person name="Bahn Y.-S."/>
            <person name="Kim J.F."/>
            <person name="Lee D.-W."/>
        </authorList>
    </citation>
    <scope>NUCLEOTIDE SEQUENCE [LARGE SCALE GENOMIC DNA]</scope>
    <source>
        <strain evidence="17 18">DSM 6307</strain>
    </source>
</reference>
<dbReference type="InterPro" id="IPR027417">
    <property type="entry name" value="P-loop_NTPase"/>
</dbReference>
<evidence type="ECO:0000256" key="15">
    <source>
        <dbReference type="RuleBase" id="RU003530"/>
    </source>
</evidence>
<keyword evidence="9 14" id="KW-0547">Nucleotide-binding</keyword>
<evidence type="ECO:0000256" key="13">
    <source>
        <dbReference type="ARBA" id="ARBA00032866"/>
    </source>
</evidence>
<dbReference type="GO" id="GO:0005524">
    <property type="term" value="F:ATP binding"/>
    <property type="evidence" value="ECO:0007669"/>
    <property type="project" value="UniProtKB-UniRule"/>
</dbReference>
<keyword evidence="7 14" id="KW-0963">Cytoplasm</keyword>
<evidence type="ECO:0000256" key="6">
    <source>
        <dbReference type="ARBA" id="ARBA00015080"/>
    </source>
</evidence>
<dbReference type="GO" id="GO:0015937">
    <property type="term" value="P:coenzyme A biosynthetic process"/>
    <property type="evidence" value="ECO:0007669"/>
    <property type="project" value="UniProtKB-UniRule"/>
</dbReference>
<evidence type="ECO:0000256" key="1">
    <source>
        <dbReference type="ARBA" id="ARBA00001206"/>
    </source>
</evidence>
<evidence type="ECO:0000313" key="18">
    <source>
        <dbReference type="Proteomes" id="UP000215224"/>
    </source>
</evidence>
<evidence type="ECO:0000259" key="16">
    <source>
        <dbReference type="Pfam" id="PF00485"/>
    </source>
</evidence>
<dbReference type="HAMAP" id="MF_00215">
    <property type="entry name" value="Pantothen_kinase_1"/>
    <property type="match status" value="1"/>
</dbReference>
<comment type="pathway">
    <text evidence="3 14 15">Cofactor biosynthesis; coenzyme A biosynthesis; CoA from (R)-pantothenate: step 1/5.</text>
</comment>
<evidence type="ECO:0000256" key="2">
    <source>
        <dbReference type="ARBA" id="ARBA00004496"/>
    </source>
</evidence>
<sequence length="320" mass="36967">MNNERKSKLEVIAMKPFTNYIQFNRDKWAELRNKTPLLLSEEELESIRGINEEISLQEVEEIYLPLTRLINLKVKASQQLQGATNSFLDYKAKKIPFIIGIAGSVAVGKSTGARVIQTLLSRWDNHKEVGLVTTDGFLYPNATLESKGWMSRKGFPESYDTQRLIKFLMDVKSGKPRVEAPLYSHLTYDVLSDKVEIINNPDILIVEGINVLQVSKSHSVFVSDFFDFSIYIDADVRNIKKWYIERFLTLQKTAFQDPMSYFHRYISLSEEEAVQTATSIWESINAKNLRENILPTRQRADIVFKKGPDHLMEKVYLKKF</sequence>
<dbReference type="SUPFAM" id="SSF52540">
    <property type="entry name" value="P-loop containing nucleoside triphosphate hydrolases"/>
    <property type="match status" value="1"/>
</dbReference>
<dbReference type="KEGG" id="bcoh:BC6307_20795"/>
<evidence type="ECO:0000256" key="8">
    <source>
        <dbReference type="ARBA" id="ARBA00022679"/>
    </source>
</evidence>
<dbReference type="InterPro" id="IPR004566">
    <property type="entry name" value="PanK"/>
</dbReference>
<comment type="subcellular location">
    <subcellularLocation>
        <location evidence="2 14 15">Cytoplasm</location>
    </subcellularLocation>
</comment>